<feature type="compositionally biased region" description="Basic and acidic residues" evidence="1">
    <location>
        <begin position="300"/>
        <end position="309"/>
    </location>
</feature>
<evidence type="ECO:0008006" key="4">
    <source>
        <dbReference type="Google" id="ProtNLM"/>
    </source>
</evidence>
<feature type="region of interest" description="Disordered" evidence="1">
    <location>
        <begin position="124"/>
        <end position="146"/>
    </location>
</feature>
<gene>
    <name evidence="2" type="ORF">B0H16DRAFT_1823487</name>
</gene>
<comment type="caution">
    <text evidence="2">The sequence shown here is derived from an EMBL/GenBank/DDBJ whole genome shotgun (WGS) entry which is preliminary data.</text>
</comment>
<proteinExistence type="predicted"/>
<evidence type="ECO:0000313" key="2">
    <source>
        <dbReference type="EMBL" id="KAJ7708024.1"/>
    </source>
</evidence>
<dbReference type="EMBL" id="JARKIB010000437">
    <property type="protein sequence ID" value="KAJ7708024.1"/>
    <property type="molecule type" value="Genomic_DNA"/>
</dbReference>
<feature type="region of interest" description="Disordered" evidence="1">
    <location>
        <begin position="295"/>
        <end position="317"/>
    </location>
</feature>
<name>A0AAD7GYD0_9AGAR</name>
<feature type="compositionally biased region" description="Polar residues" evidence="1">
    <location>
        <begin position="1354"/>
        <end position="1367"/>
    </location>
</feature>
<reference evidence="2" key="1">
    <citation type="submission" date="2023-03" db="EMBL/GenBank/DDBJ databases">
        <title>Massive genome expansion in bonnet fungi (Mycena s.s.) driven by repeated elements and novel gene families across ecological guilds.</title>
        <authorList>
            <consortium name="Lawrence Berkeley National Laboratory"/>
            <person name="Harder C.B."/>
            <person name="Miyauchi S."/>
            <person name="Viragh M."/>
            <person name="Kuo A."/>
            <person name="Thoen E."/>
            <person name="Andreopoulos B."/>
            <person name="Lu D."/>
            <person name="Skrede I."/>
            <person name="Drula E."/>
            <person name="Henrissat B."/>
            <person name="Morin E."/>
            <person name="Kohler A."/>
            <person name="Barry K."/>
            <person name="LaButti K."/>
            <person name="Morin E."/>
            <person name="Salamov A."/>
            <person name="Lipzen A."/>
            <person name="Mereny Z."/>
            <person name="Hegedus B."/>
            <person name="Baldrian P."/>
            <person name="Stursova M."/>
            <person name="Weitz H."/>
            <person name="Taylor A."/>
            <person name="Grigoriev I.V."/>
            <person name="Nagy L.G."/>
            <person name="Martin F."/>
            <person name="Kauserud H."/>
        </authorList>
    </citation>
    <scope>NUCLEOTIDE SEQUENCE</scope>
    <source>
        <strain evidence="2">CBHHK182m</strain>
    </source>
</reference>
<sequence length="2048" mass="224945">MASKPTYQVVEEEEMNEYIEQNWRLERSGKILDGALDGAGNVKHVDQVDFHPPTAPASARDGVRLHRVGILVLWRVDTPRSAGSVERDFERLATFTACPELLKAQAEGTRKRDGGGKLSLLEQQSNSAPVQEHVVKQNGPQNTEVESRTDLLANPALRSRLNSRQRKLLQNLEHDELQRVVAAVLSQPPPIKSEQPPYSPTSFNDRAFEISLLTQRLGAPEFEIDTRVNFNYLRFALDINDGVRLLDFFCFETNNWKSSLCLFGDWLPPVKQILASSSIFTVSCCITSTTRSEKSCTNGQKREEKEEKTQSTGNGYDATSTTTCPDCHISVSISFGALQNLDNHKGSDKCLAQQAENTKKATVGPMSRYLVKRPPQVPSTVSAPVATLGPTFETRVAPPGMGPAPRDTDGDWDDRFNHAVAAGMHAAPPPKVCEEAQDLMRELRAWIGNIPAHSPPADSTHSLAIFASTAIPDCKPVDDWDRVLHPLMKRVFGVGELDLEVSAEYINTGQYGLTGFCDFVDVLITKRGLRGEHIRRYFKFLVQAIQRRFPSQTAASIRAAPRPIDDELPRMLPAADEDFTSESGKVHPCGGLIIQLLPGRSPHTDYPFGLHQQYSLPWDYYSRRDLFFLQSHYCSQDLVAVGRACASCDSIARNDIFRGIVQRMLLGYKEGTPFIYMPISALIDTARKKVNQCRDLKLTKLNVVRKLTGKMSALDEHKQFVMAVASGGVHRVAQLVQACLSNGVGIAGIVERYHRACREVYNPKGFTEDDMMLGLLMLRLGGARVAGILHRATGLPGLSTLRANTVIRALRASPGMPTVQEIEENIEACAEAEPVPVSTGSKVIVHRVLMMDEIAVEKRPRWDDKTNKILGACRECSHKVSLELNTADDLEVFFNALDEGDIHLASEATVAAFGVLSKDPRVYSPRPCCISGTDKHEKGPEQAQFIRRIMTAGNNKRDRGDIQYRTLCISSDGEAKRGSALVLECMNRDLSEDSPIYDLLHPLPLMNLRVGADDVTADKDYRHVLKTLRNLLMRLKGVNVLGLVVTPALITAHLLAAGHSRQQVHSFLNPNDKQDVYLGYQLLKALWSLPALPPDADPGIARTREALRLLGKLGYHLLMPYIAINLSLHEQLVHLSAAAHILFILYSHKKAATSFMANQTYVNLMIMIKNVFFCVAKTKIDIPDGEFFIILLGTDRLEVLFGLIRTAVGTDANVDVYQLGTRISHLTESTIILASRPHWDRSPRRLKLPMIINEAGDISPNADHINPAAWIGDTHVGNVTPLTAYLQGRHIAEGLIACGREILTEAVRTKCDIFSPLGASLIHYLDEDSPDDFEIDPELLRNAGLSPESDPSPADSTAANDGNSSYNPDGDIEDALAIAEPQGKFTPHIQIDGKLVPKAKALAAMMRHRSTRSSTDRLKRVAGLPSFNPTMDGLGTVSGSVLGVPSLRVGNPVALVVSCEAQLFLAVAQVNNLLLASSSVQSIDLEMLNDSSARVSVQILRLLPATIADDPTKKHDWCWSLNHEATCTNVSGNLIHPMNPDVSVLRVGKPTYLFDSATLIAAAATIHEQLRAGDRLLVPKVKRTNTFPYRHSGGACFLVEHEGTDRHGAAADDSGVCTKCVPNVTLEANGQRVLEHMGGHILFDPAFSSAVQQPCGICGRSYGLCKLHFKSSRGTSAARQIDWARSTCGSPMTFNMAYASVSKDADSPCSNHAVQCSLCDKIDPLVWTYNLAAHWQKDHGRPSGPATYKSGENHVEYKMGKNELKWMKVKWNNRFQKSKTTKNKSKSKHSTLQISVAHKSSMALRDVASENAAINSTQELRRAVVTNGPLSVVENAQPSGLPASCNDAPDRDEDIVANDPNPESLISEAAPAIQDDEDEFGYEAPDVLSPGPMPDSYPSDIDEPEPVEVPLATMPDEAENVEAEPSAEPPVFGDFVPVGNGGDCPPLIEGHETRTKRKRRVYNTKAPCECGDILSDAERQDVDSGVRCTRAGCETEWYHFACVDEVRNIRTWSLCPRVLEFFFDRYSAHHPKKAISHGGGGGGGTSNR</sequence>
<dbReference type="Proteomes" id="UP001215598">
    <property type="component" value="Unassembled WGS sequence"/>
</dbReference>
<feature type="region of interest" description="Disordered" evidence="1">
    <location>
        <begin position="1834"/>
        <end position="1863"/>
    </location>
</feature>
<organism evidence="2 3">
    <name type="scientific">Mycena metata</name>
    <dbReference type="NCBI Taxonomy" id="1033252"/>
    <lineage>
        <taxon>Eukaryota</taxon>
        <taxon>Fungi</taxon>
        <taxon>Dikarya</taxon>
        <taxon>Basidiomycota</taxon>
        <taxon>Agaricomycotina</taxon>
        <taxon>Agaricomycetes</taxon>
        <taxon>Agaricomycetidae</taxon>
        <taxon>Agaricales</taxon>
        <taxon>Marasmiineae</taxon>
        <taxon>Mycenaceae</taxon>
        <taxon>Mycena</taxon>
    </lineage>
</organism>
<keyword evidence="3" id="KW-1185">Reference proteome</keyword>
<feature type="region of interest" description="Disordered" evidence="1">
    <location>
        <begin position="1342"/>
        <end position="1371"/>
    </location>
</feature>
<accession>A0AAD7GYD0</accession>
<protein>
    <recommendedName>
        <fullName evidence="4">Zinc finger PHD-type domain-containing protein</fullName>
    </recommendedName>
</protein>
<evidence type="ECO:0000313" key="3">
    <source>
        <dbReference type="Proteomes" id="UP001215598"/>
    </source>
</evidence>
<evidence type="ECO:0000256" key="1">
    <source>
        <dbReference type="SAM" id="MobiDB-lite"/>
    </source>
</evidence>